<dbReference type="STRING" id="1182542.W9Y365"/>
<protein>
    <recommendedName>
        <fullName evidence="5">Transcription factor domain-containing protein</fullName>
    </recommendedName>
</protein>
<proteinExistence type="predicted"/>
<dbReference type="HOGENOM" id="CLU_009030_0_2_1"/>
<evidence type="ECO:0000313" key="4">
    <source>
        <dbReference type="Proteomes" id="UP000019478"/>
    </source>
</evidence>
<dbReference type="PANTHER" id="PTHR37534:SF46">
    <property type="entry name" value="ZN(II)2CYS6 TRANSCRIPTION FACTOR (EUROFUNG)"/>
    <property type="match status" value="1"/>
</dbReference>
<organism evidence="3 4">
    <name type="scientific">Capronia epimyces CBS 606.96</name>
    <dbReference type="NCBI Taxonomy" id="1182542"/>
    <lineage>
        <taxon>Eukaryota</taxon>
        <taxon>Fungi</taxon>
        <taxon>Dikarya</taxon>
        <taxon>Ascomycota</taxon>
        <taxon>Pezizomycotina</taxon>
        <taxon>Eurotiomycetes</taxon>
        <taxon>Chaetothyriomycetidae</taxon>
        <taxon>Chaetothyriales</taxon>
        <taxon>Herpotrichiellaceae</taxon>
        <taxon>Capronia</taxon>
    </lineage>
</organism>
<dbReference type="GeneID" id="19174604"/>
<evidence type="ECO:0000256" key="1">
    <source>
        <dbReference type="ARBA" id="ARBA00004123"/>
    </source>
</evidence>
<comment type="subcellular location">
    <subcellularLocation>
        <location evidence="1">Nucleus</location>
    </subcellularLocation>
</comment>
<keyword evidence="4" id="KW-1185">Reference proteome</keyword>
<evidence type="ECO:0000313" key="3">
    <source>
        <dbReference type="EMBL" id="EXJ76879.1"/>
    </source>
</evidence>
<evidence type="ECO:0000256" key="2">
    <source>
        <dbReference type="ARBA" id="ARBA00023242"/>
    </source>
</evidence>
<dbReference type="eggNOG" id="ENOG502R94Q">
    <property type="taxonomic scope" value="Eukaryota"/>
</dbReference>
<dbReference type="EMBL" id="AMGY01000012">
    <property type="protein sequence ID" value="EXJ76879.1"/>
    <property type="molecule type" value="Genomic_DNA"/>
</dbReference>
<dbReference type="InterPro" id="IPR021858">
    <property type="entry name" value="Fun_TF"/>
</dbReference>
<sequence length="591" mass="66217">MEAALNDLDPVPMDDQQAWELSYHEGPMIEMDHDDNNWQLPSHASFQGKDPILSAMLTSADMFSPSPPMPMPITYSPDVSDLDFDSIRLLLDRYQHTLVPYFVPVRIRAKSPWETLHIPKVHETLGEVMVRGDGGNARLALTFAVLGASAFHLDILRPRTNAVAGPLWRVLGDRYRVRAKSRLKSCLRNISSGKKEEDYKDVLVALLSMVTISVVSGEMDEAYAYLRDIERLIALYGVDKIRKSVGVRMLHSTFLYLRTLQASIGIFGHSAPGAMLNGHLRGSGDGESASARASASMLASQNAGLWTELLQAEEHSDSTATRQTGDQPRVCHSCGANKSIFEQIYSVPESLFLLISRATVLTQEVQRLKQEQARSGHVDHDPFSVKVSQLETDICGWKNDIDMPMPGPSQNTARTNTAHCSNCHLTISRPDAESESESGMNLNLDQNQNGQRPPLCEALLYHFREALHAALLIYFYRCVRNVDTLFLQQFAEKTIEHLLRYAEYKRQSLDPSSNLCWPGFIAGCEAMDPKSRRRISAWFTAETAQTGIRMFEVAGQAVQQVWDARELANDRNLPWSQVLKESRTLDKLVLS</sequence>
<dbReference type="Pfam" id="PF11951">
    <property type="entry name" value="Fungal_trans_2"/>
    <property type="match status" value="1"/>
</dbReference>
<gene>
    <name evidence="3" type="ORF">A1O3_10524</name>
</gene>
<dbReference type="PANTHER" id="PTHR37534">
    <property type="entry name" value="TRANSCRIPTIONAL ACTIVATOR PROTEIN UGA3"/>
    <property type="match status" value="1"/>
</dbReference>
<accession>W9Y365</accession>
<keyword evidence="2" id="KW-0539">Nucleus</keyword>
<comment type="caution">
    <text evidence="3">The sequence shown here is derived from an EMBL/GenBank/DDBJ whole genome shotgun (WGS) entry which is preliminary data.</text>
</comment>
<dbReference type="GO" id="GO:0005634">
    <property type="term" value="C:nucleus"/>
    <property type="evidence" value="ECO:0007669"/>
    <property type="project" value="UniProtKB-SubCell"/>
</dbReference>
<reference evidence="3 4" key="1">
    <citation type="submission" date="2013-03" db="EMBL/GenBank/DDBJ databases">
        <title>The Genome Sequence of Capronia epimyces CBS 606.96.</title>
        <authorList>
            <consortium name="The Broad Institute Genomics Platform"/>
            <person name="Cuomo C."/>
            <person name="de Hoog S."/>
            <person name="Gorbushina A."/>
            <person name="Walker B."/>
            <person name="Young S.K."/>
            <person name="Zeng Q."/>
            <person name="Gargeya S."/>
            <person name="Fitzgerald M."/>
            <person name="Haas B."/>
            <person name="Abouelleil A."/>
            <person name="Allen A.W."/>
            <person name="Alvarado L."/>
            <person name="Arachchi H.M."/>
            <person name="Berlin A.M."/>
            <person name="Chapman S.B."/>
            <person name="Gainer-Dewar J."/>
            <person name="Goldberg J."/>
            <person name="Griggs A."/>
            <person name="Gujja S."/>
            <person name="Hansen M."/>
            <person name="Howarth C."/>
            <person name="Imamovic A."/>
            <person name="Ireland A."/>
            <person name="Larimer J."/>
            <person name="McCowan C."/>
            <person name="Murphy C."/>
            <person name="Pearson M."/>
            <person name="Poon T.W."/>
            <person name="Priest M."/>
            <person name="Roberts A."/>
            <person name="Saif S."/>
            <person name="Shea T."/>
            <person name="Sisk P."/>
            <person name="Sykes S."/>
            <person name="Wortman J."/>
            <person name="Nusbaum C."/>
            <person name="Birren B."/>
        </authorList>
    </citation>
    <scope>NUCLEOTIDE SEQUENCE [LARGE SCALE GENOMIC DNA]</scope>
    <source>
        <strain evidence="3 4">CBS 606.96</strain>
    </source>
</reference>
<dbReference type="RefSeq" id="XP_007738804.1">
    <property type="nucleotide sequence ID" value="XM_007740614.1"/>
</dbReference>
<dbReference type="AlphaFoldDB" id="W9Y365"/>
<dbReference type="OrthoDB" id="5089701at2759"/>
<dbReference type="Proteomes" id="UP000019478">
    <property type="component" value="Unassembled WGS sequence"/>
</dbReference>
<evidence type="ECO:0008006" key="5">
    <source>
        <dbReference type="Google" id="ProtNLM"/>
    </source>
</evidence>
<name>W9Y365_9EURO</name>